<protein>
    <submittedName>
        <fullName evidence="2">Uncharacterized protein</fullName>
    </submittedName>
</protein>
<reference evidence="2" key="1">
    <citation type="journal article" date="2013" name="J. Plant Res.">
        <title>Effect of fungi and light on seed germination of three Opuntia species from semiarid lands of central Mexico.</title>
        <authorList>
            <person name="Delgado-Sanchez P."/>
            <person name="Jimenez-Bremont J.F."/>
            <person name="Guerrero-Gonzalez Mde L."/>
            <person name="Flores J."/>
        </authorList>
    </citation>
    <scope>NUCLEOTIDE SEQUENCE</scope>
    <source>
        <tissue evidence="2">Cladode</tissue>
    </source>
</reference>
<reference evidence="2" key="2">
    <citation type="submission" date="2020-07" db="EMBL/GenBank/DDBJ databases">
        <authorList>
            <person name="Vera ALvarez R."/>
            <person name="Arias-Moreno D.M."/>
            <person name="Jimenez-Jacinto V."/>
            <person name="Jimenez-Bremont J.F."/>
            <person name="Swaminathan K."/>
            <person name="Moose S.P."/>
            <person name="Guerrero-Gonzalez M.L."/>
            <person name="Marino-Ramirez L."/>
            <person name="Landsman D."/>
            <person name="Rodriguez-Kessler M."/>
            <person name="Delgado-Sanchez P."/>
        </authorList>
    </citation>
    <scope>NUCLEOTIDE SEQUENCE</scope>
    <source>
        <tissue evidence="2">Cladode</tissue>
    </source>
</reference>
<dbReference type="AlphaFoldDB" id="A0A7C9CTJ6"/>
<accession>A0A7C9CTJ6</accession>
<proteinExistence type="predicted"/>
<feature type="region of interest" description="Disordered" evidence="1">
    <location>
        <begin position="75"/>
        <end position="217"/>
    </location>
</feature>
<feature type="compositionally biased region" description="Polar residues" evidence="1">
    <location>
        <begin position="161"/>
        <end position="172"/>
    </location>
</feature>
<feature type="compositionally biased region" description="Pro residues" evidence="1">
    <location>
        <begin position="135"/>
        <end position="145"/>
    </location>
</feature>
<name>A0A7C9CTJ6_OPUST</name>
<organism evidence="2">
    <name type="scientific">Opuntia streptacantha</name>
    <name type="common">Prickly pear cactus</name>
    <name type="synonym">Opuntia cardona</name>
    <dbReference type="NCBI Taxonomy" id="393608"/>
    <lineage>
        <taxon>Eukaryota</taxon>
        <taxon>Viridiplantae</taxon>
        <taxon>Streptophyta</taxon>
        <taxon>Embryophyta</taxon>
        <taxon>Tracheophyta</taxon>
        <taxon>Spermatophyta</taxon>
        <taxon>Magnoliopsida</taxon>
        <taxon>eudicotyledons</taxon>
        <taxon>Gunneridae</taxon>
        <taxon>Pentapetalae</taxon>
        <taxon>Caryophyllales</taxon>
        <taxon>Cactineae</taxon>
        <taxon>Cactaceae</taxon>
        <taxon>Opuntioideae</taxon>
        <taxon>Opuntia</taxon>
    </lineage>
</organism>
<dbReference type="EMBL" id="GISG01031204">
    <property type="protein sequence ID" value="MBA4620629.1"/>
    <property type="molecule type" value="Transcribed_RNA"/>
</dbReference>
<sequence length="217" mass="23852">MTIPLIYEGLHEVCALCGHEDHQIESCALLPSQSTKEVRIEKFGIPTVKVLKHPATALTSSKKSLSATEKWIRVSPKKRMRSQVKPPRAHVPTAPGPQLVISKSSPPLSPVYEHHLPPADSSEQGLRPNILPRQSPLPTPAPLPLDPSDSQQGVGEDDMVTSPSPRAVSSPSGIDPDEEFADTFLNIEPFQDIEMSTDSTKRKREEEGEECLFKLQN</sequence>
<evidence type="ECO:0000256" key="1">
    <source>
        <dbReference type="SAM" id="MobiDB-lite"/>
    </source>
</evidence>
<evidence type="ECO:0000313" key="2">
    <source>
        <dbReference type="EMBL" id="MBA4620629.1"/>
    </source>
</evidence>